<dbReference type="AlphaFoldDB" id="A0A922PVN4"/>
<keyword evidence="1" id="KW-1133">Transmembrane helix</keyword>
<feature type="transmembrane region" description="Helical" evidence="1">
    <location>
        <begin position="139"/>
        <end position="160"/>
    </location>
</feature>
<dbReference type="Proteomes" id="UP000051085">
    <property type="component" value="Unassembled WGS sequence"/>
</dbReference>
<organism evidence="2 3">
    <name type="scientific">Limosilactobacillus pontis DSM 8475</name>
    <dbReference type="NCBI Taxonomy" id="1423794"/>
    <lineage>
        <taxon>Bacteria</taxon>
        <taxon>Bacillati</taxon>
        <taxon>Bacillota</taxon>
        <taxon>Bacilli</taxon>
        <taxon>Lactobacillales</taxon>
        <taxon>Lactobacillaceae</taxon>
        <taxon>Limosilactobacillus</taxon>
    </lineage>
</organism>
<sequence length="185" mass="19477">MRINIKSFGYAALAVVLMVLVGLISARFILPTGVFVAPWAGIIALAVLLAAGVGDALGVAIVSLVIMFLAGTADLVAIVAILLTVVILAWLVGWQLRDRTVTHQQLIFLGLIAGLLQLVLIEGGLVIAGLCFDGQGATALAYVRLGLSTSILTALLYAVLTPLLGLGARWLWRHWVAPVDSDNKE</sequence>
<protein>
    <submittedName>
        <fullName evidence="2">Uncharacterized protein</fullName>
    </submittedName>
</protein>
<keyword evidence="1" id="KW-0812">Transmembrane</keyword>
<dbReference type="RefSeq" id="WP_057806311.1">
    <property type="nucleotide sequence ID" value="NZ_AZGO01000030.1"/>
</dbReference>
<reference evidence="2 3" key="1">
    <citation type="journal article" date="2015" name="Genome Announc.">
        <title>Expanding the biotechnology potential of lactobacilli through comparative genomics of 213 strains and associated genera.</title>
        <authorList>
            <person name="Sun Z."/>
            <person name="Harris H.M."/>
            <person name="McCann A."/>
            <person name="Guo C."/>
            <person name="Argimon S."/>
            <person name="Zhang W."/>
            <person name="Yang X."/>
            <person name="Jeffery I.B."/>
            <person name="Cooney J.C."/>
            <person name="Kagawa T.F."/>
            <person name="Liu W."/>
            <person name="Song Y."/>
            <person name="Salvetti E."/>
            <person name="Wrobel A."/>
            <person name="Rasinkangas P."/>
            <person name="Parkhill J."/>
            <person name="Rea M.C."/>
            <person name="O'Sullivan O."/>
            <person name="Ritari J."/>
            <person name="Douillard F.P."/>
            <person name="Paul Ross R."/>
            <person name="Yang R."/>
            <person name="Briner A.E."/>
            <person name="Felis G.E."/>
            <person name="de Vos W.M."/>
            <person name="Barrangou R."/>
            <person name="Klaenhammer T.R."/>
            <person name="Caufield P.W."/>
            <person name="Cui Y."/>
            <person name="Zhang H."/>
            <person name="O'Toole P.W."/>
        </authorList>
    </citation>
    <scope>NUCLEOTIDE SEQUENCE [LARGE SCALE GENOMIC DNA]</scope>
    <source>
        <strain evidence="2 3">DSM 8475</strain>
    </source>
</reference>
<evidence type="ECO:0000313" key="2">
    <source>
        <dbReference type="EMBL" id="KRM37538.1"/>
    </source>
</evidence>
<proteinExistence type="predicted"/>
<dbReference type="EMBL" id="AZGO01000030">
    <property type="protein sequence ID" value="KRM37538.1"/>
    <property type="molecule type" value="Genomic_DNA"/>
</dbReference>
<feature type="transmembrane region" description="Helical" evidence="1">
    <location>
        <begin position="75"/>
        <end position="94"/>
    </location>
</feature>
<keyword evidence="1" id="KW-0472">Membrane</keyword>
<feature type="transmembrane region" description="Helical" evidence="1">
    <location>
        <begin position="7"/>
        <end position="30"/>
    </location>
</feature>
<dbReference type="GeneID" id="87978859"/>
<comment type="caution">
    <text evidence="2">The sequence shown here is derived from an EMBL/GenBank/DDBJ whole genome shotgun (WGS) entry which is preliminary data.</text>
</comment>
<evidence type="ECO:0000256" key="1">
    <source>
        <dbReference type="SAM" id="Phobius"/>
    </source>
</evidence>
<feature type="transmembrane region" description="Helical" evidence="1">
    <location>
        <begin position="106"/>
        <end position="132"/>
    </location>
</feature>
<evidence type="ECO:0000313" key="3">
    <source>
        <dbReference type="Proteomes" id="UP000051085"/>
    </source>
</evidence>
<gene>
    <name evidence="2" type="ORF">FD34_GL001288</name>
</gene>
<feature type="transmembrane region" description="Helical" evidence="1">
    <location>
        <begin position="42"/>
        <end position="68"/>
    </location>
</feature>
<accession>A0A922PVN4</accession>
<name>A0A922PVN4_9LACO</name>